<dbReference type="Pfam" id="PF07715">
    <property type="entry name" value="Plug"/>
    <property type="match status" value="1"/>
</dbReference>
<dbReference type="SUPFAM" id="SSF49464">
    <property type="entry name" value="Carboxypeptidase regulatory domain-like"/>
    <property type="match status" value="1"/>
</dbReference>
<evidence type="ECO:0000256" key="4">
    <source>
        <dbReference type="ARBA" id="ARBA00022692"/>
    </source>
</evidence>
<evidence type="ECO:0000256" key="3">
    <source>
        <dbReference type="ARBA" id="ARBA00022452"/>
    </source>
</evidence>
<evidence type="ECO:0000256" key="9">
    <source>
        <dbReference type="ARBA" id="ARBA00023237"/>
    </source>
</evidence>
<comment type="caution">
    <text evidence="15">The sequence shown here is derived from an EMBL/GenBank/DDBJ whole genome shotgun (WGS) entry which is preliminary data.</text>
</comment>
<dbReference type="InterPro" id="IPR008969">
    <property type="entry name" value="CarboxyPept-like_regulatory"/>
</dbReference>
<keyword evidence="8 15" id="KW-0675">Receptor</keyword>
<comment type="subcellular location">
    <subcellularLocation>
        <location evidence="1 10">Cell outer membrane</location>
        <topology evidence="1 10">Multi-pass membrane protein</topology>
    </subcellularLocation>
</comment>
<evidence type="ECO:0000256" key="5">
    <source>
        <dbReference type="ARBA" id="ARBA00022729"/>
    </source>
</evidence>
<evidence type="ECO:0000256" key="8">
    <source>
        <dbReference type="ARBA" id="ARBA00023170"/>
    </source>
</evidence>
<dbReference type="EMBL" id="JBCDNA010000002">
    <property type="protein sequence ID" value="MEL4456150.1"/>
    <property type="molecule type" value="Genomic_DNA"/>
</dbReference>
<dbReference type="InterPro" id="IPR039426">
    <property type="entry name" value="TonB-dep_rcpt-like"/>
</dbReference>
<protein>
    <submittedName>
        <fullName evidence="15">TonB-dependent receptor</fullName>
    </submittedName>
</protein>
<evidence type="ECO:0000256" key="6">
    <source>
        <dbReference type="ARBA" id="ARBA00023077"/>
    </source>
</evidence>
<feature type="domain" description="TonB-dependent receptor-like beta-barrel" evidence="13">
    <location>
        <begin position="397"/>
        <end position="885"/>
    </location>
</feature>
<dbReference type="SUPFAM" id="SSF56935">
    <property type="entry name" value="Porins"/>
    <property type="match status" value="1"/>
</dbReference>
<sequence>MNKILAVLAFFCGSIMFGQTSITGTVTDSSTEEPLPGVNIRVVGTSIGASTDFDGKFSMKVSEEVPFEIEITFVGYQSQTIEITADDEQMEITLTENETSLDEVVVSASRTPESIRESPVTIERIGIKELKSSTSPSFYDGLENLKGVDLNRGSLTFNSINTRGFATFSNTRFVQLVDGMDTASPALNFVIGNLVGVNELDLQSVEIIPGAASALYGANAFNGILFMTTRNPFDNQGVSSYVKTGLTMQKAAGDGAYYDIAVRYGHAFNDKFAIKATVSYLKGTDWYANDQSQYSNANTAVGEPDEVLPFRSSPAHDGINIYGDELSLGALGLDLKKLAQLGEATGAIPAGVSALVPADNVSRTGYLEQAFTDYNAESIKYDASFHYRPNGDDLEIILNTRGGYGSTIYQGTNRYNIKNFLIQQHKIEVRNKNFFVRGYMTTEDAGDSYDMLFTGLNIAKYGAQDWFGEYLEGYLNAALGGANNDQAHAQARIFADSNELTTPKPGSPLFKELFDGIVSDGDLTTGSKFIDKTSMYVGEGNYNFAHLLDDKWDLQVGGSYRQYSLNSQGTIFTDYDGPIKYGEYGIYAQAIKKLMDDRLKLQASIRYDKNEFYDGNFSPRASVTFAVDEARNHNLRTSFQTGFRYPTTQDLFIGLDASRAILVGSSPANLDRDLPNTDLTGRKVYSDSYSLSSVQAFQATGNPALLESIETELVQPERIQSYDLGYRGVFGKIYVDISGYYSNYEDFISNTFVVTPNTGTTGDASGIADLISGNVTAFQTYTNSQADISSYGGSIGLNARVLDKLDLGLSYTLAKFDFDQASDPNFSAGFNTPEHKFKISLGSQNIVGNLGFNINVRWSDEYLWQSTIANAVIPQRTVGDAQINYFVPKIKSMFKMGGANLGGHEYQSAPGSPFIGSQFFVSWVFNQ</sequence>
<dbReference type="InterPro" id="IPR037066">
    <property type="entry name" value="Plug_dom_sf"/>
</dbReference>
<evidence type="ECO:0000256" key="12">
    <source>
        <dbReference type="SAM" id="SignalP"/>
    </source>
</evidence>
<keyword evidence="16" id="KW-1185">Reference proteome</keyword>
<dbReference type="PANTHER" id="PTHR30069:SF29">
    <property type="entry name" value="HEMOGLOBIN AND HEMOGLOBIN-HAPTOGLOBIN-BINDING PROTEIN 1-RELATED"/>
    <property type="match status" value="1"/>
</dbReference>
<evidence type="ECO:0000256" key="2">
    <source>
        <dbReference type="ARBA" id="ARBA00022448"/>
    </source>
</evidence>
<reference evidence="15 16" key="1">
    <citation type="submission" date="2024-04" db="EMBL/GenBank/DDBJ databases">
        <title>whole genome sequencing of Lutimonas vermicola strain IMCC1616.</title>
        <authorList>
            <person name="Bae S.S."/>
        </authorList>
    </citation>
    <scope>NUCLEOTIDE SEQUENCE [LARGE SCALE GENOMIC DNA]</scope>
    <source>
        <strain evidence="15 16">IMCC1616</strain>
    </source>
</reference>
<name>A0ABU9L2Z8_9FLAO</name>
<keyword evidence="9 10" id="KW-0998">Cell outer membrane</keyword>
<keyword evidence="7 10" id="KW-0472">Membrane</keyword>
<gene>
    <name evidence="15" type="ORF">AABB81_09610</name>
</gene>
<dbReference type="PANTHER" id="PTHR30069">
    <property type="entry name" value="TONB-DEPENDENT OUTER MEMBRANE RECEPTOR"/>
    <property type="match status" value="1"/>
</dbReference>
<dbReference type="Gene3D" id="2.170.130.10">
    <property type="entry name" value="TonB-dependent receptor, plug domain"/>
    <property type="match status" value="1"/>
</dbReference>
<evidence type="ECO:0000259" key="14">
    <source>
        <dbReference type="Pfam" id="PF07715"/>
    </source>
</evidence>
<dbReference type="Gene3D" id="2.40.170.20">
    <property type="entry name" value="TonB-dependent receptor, beta-barrel domain"/>
    <property type="match status" value="1"/>
</dbReference>
<keyword evidence="3 10" id="KW-1134">Transmembrane beta strand</keyword>
<keyword evidence="6 11" id="KW-0798">TonB box</keyword>
<dbReference type="Pfam" id="PF00593">
    <property type="entry name" value="TonB_dep_Rec_b-barrel"/>
    <property type="match status" value="1"/>
</dbReference>
<comment type="similarity">
    <text evidence="10 11">Belongs to the TonB-dependent receptor family.</text>
</comment>
<evidence type="ECO:0000256" key="10">
    <source>
        <dbReference type="PROSITE-ProRule" id="PRU01360"/>
    </source>
</evidence>
<dbReference type="Gene3D" id="2.60.40.1120">
    <property type="entry name" value="Carboxypeptidase-like, regulatory domain"/>
    <property type="match status" value="1"/>
</dbReference>
<keyword evidence="4 10" id="KW-0812">Transmembrane</keyword>
<keyword evidence="2 10" id="KW-0813">Transport</keyword>
<evidence type="ECO:0000259" key="13">
    <source>
        <dbReference type="Pfam" id="PF00593"/>
    </source>
</evidence>
<evidence type="ECO:0000313" key="16">
    <source>
        <dbReference type="Proteomes" id="UP001474120"/>
    </source>
</evidence>
<feature type="signal peptide" evidence="12">
    <location>
        <begin position="1"/>
        <end position="18"/>
    </location>
</feature>
<accession>A0ABU9L2Z8</accession>
<dbReference type="Proteomes" id="UP001474120">
    <property type="component" value="Unassembled WGS sequence"/>
</dbReference>
<dbReference type="InterPro" id="IPR012910">
    <property type="entry name" value="Plug_dom"/>
</dbReference>
<evidence type="ECO:0000313" key="15">
    <source>
        <dbReference type="EMBL" id="MEL4456150.1"/>
    </source>
</evidence>
<keyword evidence="5 12" id="KW-0732">Signal</keyword>
<dbReference type="PROSITE" id="PS52016">
    <property type="entry name" value="TONB_DEPENDENT_REC_3"/>
    <property type="match status" value="1"/>
</dbReference>
<dbReference type="RefSeq" id="WP_342160204.1">
    <property type="nucleotide sequence ID" value="NZ_JBCDNA010000002.1"/>
</dbReference>
<dbReference type="InterPro" id="IPR000531">
    <property type="entry name" value="Beta-barrel_TonB"/>
</dbReference>
<evidence type="ECO:0000256" key="11">
    <source>
        <dbReference type="RuleBase" id="RU003357"/>
    </source>
</evidence>
<dbReference type="InterPro" id="IPR036942">
    <property type="entry name" value="Beta-barrel_TonB_sf"/>
</dbReference>
<evidence type="ECO:0000256" key="1">
    <source>
        <dbReference type="ARBA" id="ARBA00004571"/>
    </source>
</evidence>
<dbReference type="Pfam" id="PF13715">
    <property type="entry name" value="CarbopepD_reg_2"/>
    <property type="match status" value="1"/>
</dbReference>
<evidence type="ECO:0000256" key="7">
    <source>
        <dbReference type="ARBA" id="ARBA00023136"/>
    </source>
</evidence>
<proteinExistence type="inferred from homology"/>
<organism evidence="15 16">
    <name type="scientific">Lutimonas vermicola</name>
    <dbReference type="NCBI Taxonomy" id="414288"/>
    <lineage>
        <taxon>Bacteria</taxon>
        <taxon>Pseudomonadati</taxon>
        <taxon>Bacteroidota</taxon>
        <taxon>Flavobacteriia</taxon>
        <taxon>Flavobacteriales</taxon>
        <taxon>Flavobacteriaceae</taxon>
        <taxon>Lutimonas</taxon>
    </lineage>
</organism>
<feature type="chain" id="PRO_5046002669" evidence="12">
    <location>
        <begin position="19"/>
        <end position="927"/>
    </location>
</feature>
<feature type="domain" description="TonB-dependent receptor plug" evidence="14">
    <location>
        <begin position="115"/>
        <end position="224"/>
    </location>
</feature>